<name>A0A117L232_9THEM</name>
<dbReference type="InterPro" id="IPR036178">
    <property type="entry name" value="Formintransfe-cycloase-like_sf"/>
</dbReference>
<dbReference type="InterPro" id="IPR007044">
    <property type="entry name" value="Cyclodeamin/CycHdrlase"/>
</dbReference>
<protein>
    <submittedName>
        <fullName evidence="2">Formimidoyltetrahydrofolate cyclodeaminase</fullName>
    </submittedName>
</protein>
<evidence type="ECO:0000313" key="3">
    <source>
        <dbReference type="Proteomes" id="UP000058636"/>
    </source>
</evidence>
<sequence>MEVERLSLKEFCDMVAERKPTPGGGAVGSVVGAMACALAEMVANFTRKKKGYEDVEPEMERIVEAMEEARLKLFDLAKKDMEAFEKVMKAYKSSEGELQNALKEAASVPMDVIRVMKDLAHELEKLAEFGNKNLASDTLNAADLCHAVFQVEKVNVLINLKEISDETFRKNMLEELEEQEAQIEGCYQRVKKMLEGIVWSSK</sequence>
<proteinExistence type="predicted"/>
<reference evidence="2 3" key="1">
    <citation type="journal article" date="2015" name="MBio">
        <title>Genome-Resolved Metagenomic Analysis Reveals Roles for Candidate Phyla and Other Microbial Community Members in Biogeochemical Transformations in Oil Reservoirs.</title>
        <authorList>
            <person name="Hu P."/>
            <person name="Tom L."/>
            <person name="Singh A."/>
            <person name="Thomas B.C."/>
            <person name="Baker B.J."/>
            <person name="Piceno Y.M."/>
            <person name="Andersen G.L."/>
            <person name="Banfield J.F."/>
        </authorList>
    </citation>
    <scope>NUCLEOTIDE SEQUENCE [LARGE SCALE GENOMIC DNA]</scope>
    <source>
        <strain evidence="2">46_26</strain>
    </source>
</reference>
<dbReference type="Pfam" id="PF04961">
    <property type="entry name" value="FTCD_C"/>
    <property type="match status" value="1"/>
</dbReference>
<dbReference type="SUPFAM" id="SSF101262">
    <property type="entry name" value="Methenyltetrahydrofolate cyclohydrolase-like"/>
    <property type="match status" value="1"/>
</dbReference>
<evidence type="ECO:0000313" key="2">
    <source>
        <dbReference type="EMBL" id="KUK22150.1"/>
    </source>
</evidence>
<accession>A0A117L232</accession>
<organism evidence="2 3">
    <name type="scientific">Thermotoga petrophila</name>
    <dbReference type="NCBI Taxonomy" id="93929"/>
    <lineage>
        <taxon>Bacteria</taxon>
        <taxon>Thermotogati</taxon>
        <taxon>Thermotogota</taxon>
        <taxon>Thermotogae</taxon>
        <taxon>Thermotogales</taxon>
        <taxon>Thermotogaceae</taxon>
        <taxon>Thermotoga</taxon>
    </lineage>
</organism>
<dbReference type="Gene3D" id="1.20.120.680">
    <property type="entry name" value="Formiminotetrahydrofolate cyclodeaminase monomer, up-and-down helical bundle"/>
    <property type="match status" value="1"/>
</dbReference>
<dbReference type="GO" id="GO:0003824">
    <property type="term" value="F:catalytic activity"/>
    <property type="evidence" value="ECO:0007669"/>
    <property type="project" value="InterPro"/>
</dbReference>
<comment type="caution">
    <text evidence="2">The sequence shown here is derived from an EMBL/GenBank/DDBJ whole genome shotgun (WGS) entry which is preliminary data.</text>
</comment>
<dbReference type="AlphaFoldDB" id="A0A117L232"/>
<dbReference type="PATRIC" id="fig|93930.3.peg.972"/>
<dbReference type="Proteomes" id="UP000058636">
    <property type="component" value="Unassembled WGS sequence"/>
</dbReference>
<dbReference type="OMA" id="VAMVARY"/>
<feature type="domain" description="Cyclodeaminase/cyclohydrolase" evidence="1">
    <location>
        <begin position="7"/>
        <end position="177"/>
    </location>
</feature>
<gene>
    <name evidence="2" type="ORF">XD57_1753</name>
</gene>
<dbReference type="EMBL" id="LGFG01000247">
    <property type="protein sequence ID" value="KUK22150.1"/>
    <property type="molecule type" value="Genomic_DNA"/>
</dbReference>
<evidence type="ECO:0000259" key="1">
    <source>
        <dbReference type="Pfam" id="PF04961"/>
    </source>
</evidence>
<dbReference type="SMR" id="A0A117L232"/>